<name>A0A8T3DB78_9TELE</name>
<sequence length="1343" mass="150733">MANRTTTSQNLGDRTQVYHLPWLDSCMEETLLPGKPWHKVYKRLGAALANEFESNLRDSPHSQRSWELLGGHFIQSFLPAFVDKTKHSFPVGERAADEEEVHQLDSLCEKAVERSHCQWKCDGNHCGVCKEMMDFVNDTYSLVASEMEHILAVEEGKHQEEVELDHMEVCSARELTARRHPQSVDSRYLHLTMHRDSAYHDTDTGPVQRASPAPPPLHCIESEVLGKALSAVLTSDPSRMQEVCEKLGGRLLTASLRSSVWIDKLLRPDTFCFESTWSLERRERDRFGRTVKRRVAVMKLRSATRSPVSGLIENAVVEVYEQTLCMQAFATSEQMISDSCKALNILYVHSGLYQPGLIHWLFPLQIAFQQGAARAEHCYELSMYLHLLSERFVPSEVQVSAIAESVMNRLEEQDPALYSHLKLCTSRNGILDSQDYAVELLKQERRRALEGLGVLCMSDHPLAAPAKLLQNPAVFLHKWIGEGFLGVLELPAVLLVWDQLFMQDWSSRVMEDFCLALLMLLREAMMTAWDYLSMREVLLGHVSHLFTADIQRAWVHLQQGGLAAQVPGLNRLDARLLYGPSPPEEAAYGSAPHSEGQVLPLGLKGITLRLILDLSRKGHLHQAAWLEDFDPCAVSVTASLVYGNVNQHSKSTFLKPSVEVRSPQREMTPPEHRLYYSDVLHMDSLDLSNCRETLSKKDRPTLLFEVMYSPDRNNGLAPVKLGWARAELFVEQRTGPRTVWAPTGLTSSVPLLPGQVLGSPLGHTRSPGLTGLLQRGSEIQVTAFDLTREAQKTTKTDGSKSSEESPFLHVPWIPHNPSLTVSQHSTVQHPFDLYVDTVHYVPDNATIIKVTGQFLCSGFKDLPDIMATPDLSSWARSPKFHFRQTVNLGAQTAFDPSVILMLRVHTVCADTGELCVTGNCIIRVFDDKGRLNAGGHQLRLQGGMPEEEKTPLTEFSLHHQPVVPCSSLLIRFLPQTPDFVPAPDYLSGFYFTDDAKPNRSELGIISTFEKDRGFPRTVQEMVQKLAEREDSHVLPEQASAWLEDRLDHQPLSHLPVHRMVHYRQQAGVRVQVTQAFGLPDGLYVNTLTRVLKGSHTFPTPELPQGWGADEKFLTRSHDYSSLQRAPRWTDPSSVLHPYLEPHSVLLVQLFALDAVYRPDPSGQQCGTVSARNRGQLDLGSKSQLAWTVIPLFEGPCVNSGIHYAPLFQGSPDTALLGSVISCPVKEAMAAHLKSRKVKLLKTAGSLEVQMWDGHYLDDQRHDLPVLDSLLSINKKKRFLKTQASKSGKEMSQLVLQTLSRKIRRKGRSSAEYQREESFYEEAMGSMFCSLMETSLMNASFGPL</sequence>
<evidence type="ECO:0000313" key="2">
    <source>
        <dbReference type="Proteomes" id="UP000829720"/>
    </source>
</evidence>
<dbReference type="SUPFAM" id="SSF47923">
    <property type="entry name" value="Ypt/Rab-GAP domain of gyp1p"/>
    <property type="match status" value="1"/>
</dbReference>
<organism evidence="1 2">
    <name type="scientific">Albula goreensis</name>
    <dbReference type="NCBI Taxonomy" id="1534307"/>
    <lineage>
        <taxon>Eukaryota</taxon>
        <taxon>Metazoa</taxon>
        <taxon>Chordata</taxon>
        <taxon>Craniata</taxon>
        <taxon>Vertebrata</taxon>
        <taxon>Euteleostomi</taxon>
        <taxon>Actinopterygii</taxon>
        <taxon>Neopterygii</taxon>
        <taxon>Teleostei</taxon>
        <taxon>Albuliformes</taxon>
        <taxon>Albulidae</taxon>
        <taxon>Albula</taxon>
    </lineage>
</organism>
<evidence type="ECO:0000313" key="1">
    <source>
        <dbReference type="EMBL" id="KAI1893536.1"/>
    </source>
</evidence>
<dbReference type="Gene3D" id="1.10.472.80">
    <property type="entry name" value="Ypt/Rab-GAP domain of gyp1p, domain 3"/>
    <property type="match status" value="1"/>
</dbReference>
<accession>A0A8T3DB78</accession>
<reference evidence="1" key="1">
    <citation type="submission" date="2021-01" db="EMBL/GenBank/DDBJ databases">
        <authorList>
            <person name="Zahm M."/>
            <person name="Roques C."/>
            <person name="Cabau C."/>
            <person name="Klopp C."/>
            <person name="Donnadieu C."/>
            <person name="Jouanno E."/>
            <person name="Lampietro C."/>
            <person name="Louis A."/>
            <person name="Herpin A."/>
            <person name="Echchiki A."/>
            <person name="Berthelot C."/>
            <person name="Parey E."/>
            <person name="Roest-Crollius H."/>
            <person name="Braasch I."/>
            <person name="Postlethwait J."/>
            <person name="Bobe J."/>
            <person name="Montfort J."/>
            <person name="Bouchez O."/>
            <person name="Begum T."/>
            <person name="Mejri S."/>
            <person name="Adams A."/>
            <person name="Chen W.-J."/>
            <person name="Guiguen Y."/>
        </authorList>
    </citation>
    <scope>NUCLEOTIDE SEQUENCE</scope>
    <source>
        <tissue evidence="1">Blood</tissue>
    </source>
</reference>
<comment type="caution">
    <text evidence="1">The sequence shown here is derived from an EMBL/GenBank/DDBJ whole genome shotgun (WGS) entry which is preliminary data.</text>
</comment>
<dbReference type="EMBL" id="JAERUA010000011">
    <property type="protein sequence ID" value="KAI1893536.1"/>
    <property type="molecule type" value="Genomic_DNA"/>
</dbReference>
<gene>
    <name evidence="1" type="ORF">AGOR_G00124740</name>
</gene>
<dbReference type="InterPro" id="IPR035969">
    <property type="entry name" value="Rab-GAP_TBC_sf"/>
</dbReference>
<dbReference type="OrthoDB" id="70142at2759"/>
<keyword evidence="2" id="KW-1185">Reference proteome</keyword>
<protein>
    <submittedName>
        <fullName evidence="1">Uncharacterized protein</fullName>
    </submittedName>
</protein>
<dbReference type="Proteomes" id="UP000829720">
    <property type="component" value="Unassembled WGS sequence"/>
</dbReference>
<proteinExistence type="predicted"/>